<evidence type="ECO:0000313" key="2">
    <source>
        <dbReference type="EMBL" id="KAG0710553.1"/>
    </source>
</evidence>
<reference evidence="2" key="1">
    <citation type="submission" date="2020-07" db="EMBL/GenBank/DDBJ databases">
        <title>The High-quality genome of the commercially important snow crab, Chionoecetes opilio.</title>
        <authorList>
            <person name="Jeong J.-H."/>
            <person name="Ryu S."/>
        </authorList>
    </citation>
    <scope>NUCLEOTIDE SEQUENCE</scope>
    <source>
        <strain evidence="2">MADBK_172401_WGS</strain>
        <tissue evidence="2">Digestive gland</tissue>
    </source>
</reference>
<accession>A0A8J5BUR2</accession>
<feature type="region of interest" description="Disordered" evidence="1">
    <location>
        <begin position="76"/>
        <end position="127"/>
    </location>
</feature>
<organism evidence="2 3">
    <name type="scientific">Chionoecetes opilio</name>
    <name type="common">Atlantic snow crab</name>
    <name type="synonym">Cancer opilio</name>
    <dbReference type="NCBI Taxonomy" id="41210"/>
    <lineage>
        <taxon>Eukaryota</taxon>
        <taxon>Metazoa</taxon>
        <taxon>Ecdysozoa</taxon>
        <taxon>Arthropoda</taxon>
        <taxon>Crustacea</taxon>
        <taxon>Multicrustacea</taxon>
        <taxon>Malacostraca</taxon>
        <taxon>Eumalacostraca</taxon>
        <taxon>Eucarida</taxon>
        <taxon>Decapoda</taxon>
        <taxon>Pleocyemata</taxon>
        <taxon>Brachyura</taxon>
        <taxon>Eubrachyura</taxon>
        <taxon>Majoidea</taxon>
        <taxon>Majidae</taxon>
        <taxon>Chionoecetes</taxon>
    </lineage>
</organism>
<dbReference type="AlphaFoldDB" id="A0A8J5BUR2"/>
<dbReference type="Proteomes" id="UP000770661">
    <property type="component" value="Unassembled WGS sequence"/>
</dbReference>
<dbReference type="EMBL" id="JACEEZ010024107">
    <property type="protein sequence ID" value="KAG0710553.1"/>
    <property type="molecule type" value="Genomic_DNA"/>
</dbReference>
<sequence>MLHVSSIAATIVRIAASSHHTGQGGSCSLGWIRFFVFDSYVRTENEHWREVCAQTTGRASVSRKTCFAKVKAATSSLHHRSKDGLDGASKRGCPKAMEDRAPPKRGWPPALLGESFAGGHSEPEVAE</sequence>
<evidence type="ECO:0000313" key="3">
    <source>
        <dbReference type="Proteomes" id="UP000770661"/>
    </source>
</evidence>
<evidence type="ECO:0000256" key="1">
    <source>
        <dbReference type="SAM" id="MobiDB-lite"/>
    </source>
</evidence>
<protein>
    <submittedName>
        <fullName evidence="2">Uncharacterized protein</fullName>
    </submittedName>
</protein>
<comment type="caution">
    <text evidence="2">The sequence shown here is derived from an EMBL/GenBank/DDBJ whole genome shotgun (WGS) entry which is preliminary data.</text>
</comment>
<proteinExistence type="predicted"/>
<gene>
    <name evidence="2" type="ORF">GWK47_022587</name>
</gene>
<dbReference type="OrthoDB" id="6382074at2759"/>
<name>A0A8J5BUR2_CHIOP</name>
<keyword evidence="3" id="KW-1185">Reference proteome</keyword>